<proteinExistence type="predicted"/>
<keyword evidence="1" id="KW-1133">Transmembrane helix</keyword>
<reference evidence="2 3" key="2">
    <citation type="submission" date="2019-01" db="EMBL/GenBank/DDBJ databases">
        <title>A chromosome length genome reference of the Java medaka (oryzias javanicus).</title>
        <authorList>
            <person name="Herpin A."/>
            <person name="Takehana Y."/>
            <person name="Naruse K."/>
            <person name="Ansai S."/>
            <person name="Kawaguchi M."/>
        </authorList>
    </citation>
    <scope>NUCLEOTIDE SEQUENCE [LARGE SCALE GENOMIC DNA]</scope>
    <source>
        <strain evidence="2">RS831</strain>
        <tissue evidence="2">Whole body</tissue>
    </source>
</reference>
<gene>
    <name evidence="2" type="ORF">OJAV_G00141460</name>
</gene>
<evidence type="ECO:0008006" key="4">
    <source>
        <dbReference type="Google" id="ProtNLM"/>
    </source>
</evidence>
<keyword evidence="3" id="KW-1185">Reference proteome</keyword>
<protein>
    <recommendedName>
        <fullName evidence="4">Serine rich and transmembrane domain containing 1</fullName>
    </recommendedName>
</protein>
<feature type="transmembrane region" description="Helical" evidence="1">
    <location>
        <begin position="71"/>
        <end position="91"/>
    </location>
</feature>
<evidence type="ECO:0000313" key="3">
    <source>
        <dbReference type="Proteomes" id="UP000283210"/>
    </source>
</evidence>
<dbReference type="InterPro" id="IPR031741">
    <property type="entry name" value="SERTM"/>
</dbReference>
<dbReference type="Pfam" id="PF15872">
    <property type="entry name" value="SRTM1"/>
    <property type="match status" value="1"/>
</dbReference>
<evidence type="ECO:0000256" key="1">
    <source>
        <dbReference type="SAM" id="Phobius"/>
    </source>
</evidence>
<evidence type="ECO:0000313" key="2">
    <source>
        <dbReference type="EMBL" id="RVE63952.1"/>
    </source>
</evidence>
<keyword evidence="1" id="KW-0812">Transmembrane</keyword>
<dbReference type="PANTHER" id="PTHR35660:SF1">
    <property type="entry name" value="SERINE-RICH AND TRANSMEMBRANE DOMAIN-CONTAINING PROTEIN 1"/>
    <property type="match status" value="1"/>
</dbReference>
<dbReference type="OrthoDB" id="8445958at2759"/>
<dbReference type="PANTHER" id="PTHR35660">
    <property type="entry name" value="SERINE-RICH AND TRANSMEMBRANE DOMAIN-CONTAINING PROTEIN 1"/>
    <property type="match status" value="1"/>
</dbReference>
<keyword evidence="1" id="KW-0472">Membrane</keyword>
<sequence>MQWTKELDGFLHKVTEKHISVRMSGMDFLSEEHNETGITPINNGTFLRFSPTFPSTSAAASSSGRQGNVYVYVWLFLGLLAFLLTLLIISLHRLKNIISSSSSIPDCSSEGGSSFTNMEICSISSQRSTISTISA</sequence>
<organism evidence="2 3">
    <name type="scientific">Oryzias javanicus</name>
    <name type="common">Javanese ricefish</name>
    <name type="synonym">Aplocheilus javanicus</name>
    <dbReference type="NCBI Taxonomy" id="123683"/>
    <lineage>
        <taxon>Eukaryota</taxon>
        <taxon>Metazoa</taxon>
        <taxon>Chordata</taxon>
        <taxon>Craniata</taxon>
        <taxon>Vertebrata</taxon>
        <taxon>Euteleostomi</taxon>
        <taxon>Actinopterygii</taxon>
        <taxon>Neopterygii</taxon>
        <taxon>Teleostei</taxon>
        <taxon>Neoteleostei</taxon>
        <taxon>Acanthomorphata</taxon>
        <taxon>Ovalentaria</taxon>
        <taxon>Atherinomorphae</taxon>
        <taxon>Beloniformes</taxon>
        <taxon>Adrianichthyidae</taxon>
        <taxon>Oryziinae</taxon>
        <taxon>Oryzias</taxon>
    </lineage>
</organism>
<reference evidence="2 3" key="1">
    <citation type="submission" date="2018-11" db="EMBL/GenBank/DDBJ databases">
        <authorList>
            <person name="Lopez-Roques C."/>
            <person name="Donnadieu C."/>
            <person name="Bouchez O."/>
            <person name="Klopp C."/>
            <person name="Cabau C."/>
            <person name="Zahm M."/>
        </authorList>
    </citation>
    <scope>NUCLEOTIDE SEQUENCE [LARGE SCALE GENOMIC DNA]</scope>
    <source>
        <strain evidence="2">RS831</strain>
        <tissue evidence="2">Whole body</tissue>
    </source>
</reference>
<name>A0A3S2MBM3_ORYJA</name>
<accession>A0A3S2MBM3</accession>
<dbReference type="EMBL" id="CM012450">
    <property type="protein sequence ID" value="RVE63952.1"/>
    <property type="molecule type" value="Genomic_DNA"/>
</dbReference>
<dbReference type="AlphaFoldDB" id="A0A3S2MBM3"/>
<dbReference type="Proteomes" id="UP000283210">
    <property type="component" value="Chromosome 14"/>
</dbReference>